<evidence type="ECO:0000256" key="1">
    <source>
        <dbReference type="ARBA" id="ARBA00004635"/>
    </source>
</evidence>
<dbReference type="GO" id="GO:0016020">
    <property type="term" value="C:membrane"/>
    <property type="evidence" value="ECO:0007669"/>
    <property type="project" value="UniProtKB-SubCell"/>
</dbReference>
<gene>
    <name evidence="12" type="ORF">HMPREF0202_01770</name>
</gene>
<keyword evidence="6" id="KW-0788">Thiol protease</keyword>
<dbReference type="Gene3D" id="3.90.1720.10">
    <property type="entry name" value="endopeptidase domain like (from Nostoc punctiforme)"/>
    <property type="match status" value="1"/>
</dbReference>
<dbReference type="RefSeq" id="WP_023051306.1">
    <property type="nucleotide sequence ID" value="NZ_KI518214.1"/>
</dbReference>
<keyword evidence="3" id="KW-0645">Protease</keyword>
<feature type="chain" id="PRO_5004689660" description="NlpC/P60 domain-containing protein" evidence="10">
    <location>
        <begin position="26"/>
        <end position="172"/>
    </location>
</feature>
<feature type="signal peptide" evidence="10">
    <location>
        <begin position="1"/>
        <end position="25"/>
    </location>
</feature>
<sequence length="172" mass="20180">MGKRLIKLFTFFILAFSFITSEVHALSFTKPKVVEKIEVDEEILNQKKEYIKSTKITDFYSSWRGTRYRYGGTTKKGVDCSALMQHLYKEQFDVELPRTTLTQVQIGEQVVGNRENWKVGDLIFFKMNSRIKHVGVYIGNNKFVHAGRTTGVTISEYDSYWAKRFWQTRRVI</sequence>
<comment type="caution">
    <text evidence="12">The sequence shown here is derived from an EMBL/GenBank/DDBJ whole genome shotgun (WGS) entry which is preliminary data.</text>
</comment>
<accession>U7VA49</accession>
<dbReference type="EMBL" id="AXZF01000067">
    <property type="protein sequence ID" value="ERT68381.1"/>
    <property type="molecule type" value="Genomic_DNA"/>
</dbReference>
<dbReference type="Pfam" id="PF00877">
    <property type="entry name" value="NLPC_P60"/>
    <property type="match status" value="1"/>
</dbReference>
<dbReference type="InterPro" id="IPR038765">
    <property type="entry name" value="Papain-like_cys_pep_sf"/>
</dbReference>
<evidence type="ECO:0000259" key="11">
    <source>
        <dbReference type="PROSITE" id="PS51935"/>
    </source>
</evidence>
<keyword evidence="9" id="KW-0449">Lipoprotein</keyword>
<proteinExistence type="inferred from homology"/>
<evidence type="ECO:0000313" key="12">
    <source>
        <dbReference type="EMBL" id="ERT68381.1"/>
    </source>
</evidence>
<evidence type="ECO:0000256" key="5">
    <source>
        <dbReference type="ARBA" id="ARBA00022801"/>
    </source>
</evidence>
<evidence type="ECO:0000256" key="9">
    <source>
        <dbReference type="ARBA" id="ARBA00023288"/>
    </source>
</evidence>
<dbReference type="PROSITE" id="PS51935">
    <property type="entry name" value="NLPC_P60"/>
    <property type="match status" value="1"/>
</dbReference>
<evidence type="ECO:0000256" key="2">
    <source>
        <dbReference type="ARBA" id="ARBA00007074"/>
    </source>
</evidence>
<name>U7VA49_9FUSO</name>
<evidence type="ECO:0000256" key="6">
    <source>
        <dbReference type="ARBA" id="ARBA00022807"/>
    </source>
</evidence>
<organism evidence="12 13">
    <name type="scientific">Cetobacterium somerae ATCC BAA-474</name>
    <dbReference type="NCBI Taxonomy" id="1319815"/>
    <lineage>
        <taxon>Bacteria</taxon>
        <taxon>Fusobacteriati</taxon>
        <taxon>Fusobacteriota</taxon>
        <taxon>Fusobacteriia</taxon>
        <taxon>Fusobacteriales</taxon>
        <taxon>Fusobacteriaceae</taxon>
        <taxon>Cetobacterium</taxon>
    </lineage>
</organism>
<evidence type="ECO:0000256" key="4">
    <source>
        <dbReference type="ARBA" id="ARBA00022729"/>
    </source>
</evidence>
<reference evidence="12 13" key="1">
    <citation type="submission" date="2013-08" db="EMBL/GenBank/DDBJ databases">
        <authorList>
            <person name="Weinstock G."/>
            <person name="Sodergren E."/>
            <person name="Wylie T."/>
            <person name="Fulton L."/>
            <person name="Fulton R."/>
            <person name="Fronick C."/>
            <person name="O'Laughlin M."/>
            <person name="Godfrey J."/>
            <person name="Miner T."/>
            <person name="Herter B."/>
            <person name="Appelbaum E."/>
            <person name="Cordes M."/>
            <person name="Lek S."/>
            <person name="Wollam A."/>
            <person name="Pepin K.H."/>
            <person name="Palsikar V.B."/>
            <person name="Mitreva M."/>
            <person name="Wilson R.K."/>
        </authorList>
    </citation>
    <scope>NUCLEOTIDE SEQUENCE [LARGE SCALE GENOMIC DNA]</scope>
    <source>
        <strain evidence="12 13">ATCC BAA-474</strain>
    </source>
</reference>
<keyword evidence="13" id="KW-1185">Reference proteome</keyword>
<dbReference type="GO" id="GO:0006508">
    <property type="term" value="P:proteolysis"/>
    <property type="evidence" value="ECO:0007669"/>
    <property type="project" value="UniProtKB-KW"/>
</dbReference>
<dbReference type="InterPro" id="IPR000064">
    <property type="entry name" value="NLP_P60_dom"/>
</dbReference>
<dbReference type="SUPFAM" id="SSF54001">
    <property type="entry name" value="Cysteine proteinases"/>
    <property type="match status" value="1"/>
</dbReference>
<feature type="domain" description="NlpC/P60" evidence="11">
    <location>
        <begin position="50"/>
        <end position="172"/>
    </location>
</feature>
<dbReference type="InterPro" id="IPR052062">
    <property type="entry name" value="Murein_DD/LD_carboxypeptidase"/>
</dbReference>
<dbReference type="HOGENOM" id="CLU_016043_9_3_0"/>
<dbReference type="PANTHER" id="PTHR47360">
    <property type="entry name" value="MUREIN DD-ENDOPEPTIDASE MEPS/MUREIN LD-CARBOXYPEPTIDASE"/>
    <property type="match status" value="1"/>
</dbReference>
<comment type="similarity">
    <text evidence="2">Belongs to the peptidase C40 family.</text>
</comment>
<dbReference type="AlphaFoldDB" id="U7VA49"/>
<keyword evidence="7" id="KW-0472">Membrane</keyword>
<evidence type="ECO:0000256" key="8">
    <source>
        <dbReference type="ARBA" id="ARBA00023139"/>
    </source>
</evidence>
<evidence type="ECO:0000313" key="13">
    <source>
        <dbReference type="Proteomes" id="UP000017081"/>
    </source>
</evidence>
<keyword evidence="5" id="KW-0378">Hydrolase</keyword>
<protein>
    <recommendedName>
        <fullName evidence="11">NlpC/P60 domain-containing protein</fullName>
    </recommendedName>
</protein>
<dbReference type="GO" id="GO:0008234">
    <property type="term" value="F:cysteine-type peptidase activity"/>
    <property type="evidence" value="ECO:0007669"/>
    <property type="project" value="UniProtKB-KW"/>
</dbReference>
<evidence type="ECO:0000256" key="10">
    <source>
        <dbReference type="SAM" id="SignalP"/>
    </source>
</evidence>
<dbReference type="Proteomes" id="UP000017081">
    <property type="component" value="Unassembled WGS sequence"/>
</dbReference>
<evidence type="ECO:0000256" key="3">
    <source>
        <dbReference type="ARBA" id="ARBA00022670"/>
    </source>
</evidence>
<evidence type="ECO:0000256" key="7">
    <source>
        <dbReference type="ARBA" id="ARBA00023136"/>
    </source>
</evidence>
<keyword evidence="8" id="KW-0564">Palmitate</keyword>
<dbReference type="eggNOG" id="COG0791">
    <property type="taxonomic scope" value="Bacteria"/>
</dbReference>
<comment type="subcellular location">
    <subcellularLocation>
        <location evidence="1">Membrane</location>
        <topology evidence="1">Lipid-anchor</topology>
    </subcellularLocation>
</comment>
<dbReference type="PANTHER" id="PTHR47360:SF3">
    <property type="entry name" value="MUREIN DD-ENDOPEPTIDASE MEPS_MUREIN LD-CARBOXYPEPTIDASE"/>
    <property type="match status" value="1"/>
</dbReference>
<keyword evidence="4 10" id="KW-0732">Signal</keyword>